<gene>
    <name evidence="1" type="ORF">SAMN06269250_3649</name>
</gene>
<evidence type="ECO:0000313" key="1">
    <source>
        <dbReference type="EMBL" id="SOD91806.1"/>
    </source>
</evidence>
<name>A0A286G9B1_9BACT</name>
<dbReference type="AlphaFoldDB" id="A0A286G9B1"/>
<keyword evidence="2" id="KW-1185">Reference proteome</keyword>
<reference evidence="2" key="1">
    <citation type="submission" date="2017-09" db="EMBL/GenBank/DDBJ databases">
        <authorList>
            <person name="Varghese N."/>
            <person name="Submissions S."/>
        </authorList>
    </citation>
    <scope>NUCLEOTIDE SEQUENCE [LARGE SCALE GENOMIC DNA]</scope>
    <source>
        <strain evidence="2">DSM 29961</strain>
    </source>
</reference>
<organism evidence="1 2">
    <name type="scientific">Spirosoma fluviale</name>
    <dbReference type="NCBI Taxonomy" id="1597977"/>
    <lineage>
        <taxon>Bacteria</taxon>
        <taxon>Pseudomonadati</taxon>
        <taxon>Bacteroidota</taxon>
        <taxon>Cytophagia</taxon>
        <taxon>Cytophagales</taxon>
        <taxon>Cytophagaceae</taxon>
        <taxon>Spirosoma</taxon>
    </lineage>
</organism>
<accession>A0A286G9B1</accession>
<dbReference type="EMBL" id="OCNH01000003">
    <property type="protein sequence ID" value="SOD91806.1"/>
    <property type="molecule type" value="Genomic_DNA"/>
</dbReference>
<proteinExistence type="predicted"/>
<dbReference type="RefSeq" id="WP_097127214.1">
    <property type="nucleotide sequence ID" value="NZ_OCNH01000003.1"/>
</dbReference>
<dbReference type="Proteomes" id="UP000219452">
    <property type="component" value="Unassembled WGS sequence"/>
</dbReference>
<dbReference type="OrthoDB" id="676274at2"/>
<sequence>MNLQTSVNILQNRDWQLVYQSSTCCIYNSVAQYLVTPLKSLGSIPNGTLDTLFRAAYTPHKTSFKGQHTKKIAVPVVPVVLEKKGGQLWGRVELQGILIITSGATHETTISKLQTQLNELTNYLSAHDIDREILPNDFVFNFHHDLTCVRELFQRFKINHLADQTNIPQELLSQFLTNKQHPSTKEAQKIEMLIQQLGREMINFSLL</sequence>
<evidence type="ECO:0000313" key="2">
    <source>
        <dbReference type="Proteomes" id="UP000219452"/>
    </source>
</evidence>
<protein>
    <submittedName>
        <fullName evidence="1">Uncharacterized protein</fullName>
    </submittedName>
</protein>